<gene>
    <name evidence="3" type="ORF">PJ311_10755</name>
</gene>
<organism evidence="3 4">
    <name type="scientific">Bacillus changyiensis</name>
    <dbReference type="NCBI Taxonomy" id="3004103"/>
    <lineage>
        <taxon>Bacteria</taxon>
        <taxon>Bacillati</taxon>
        <taxon>Bacillota</taxon>
        <taxon>Bacilli</taxon>
        <taxon>Bacillales</taxon>
        <taxon>Bacillaceae</taxon>
        <taxon>Bacillus</taxon>
    </lineage>
</organism>
<evidence type="ECO:0000256" key="1">
    <source>
        <dbReference type="PROSITE-ProRule" id="PRU00339"/>
    </source>
</evidence>
<accession>A0ABT4X489</accession>
<dbReference type="InterPro" id="IPR019734">
    <property type="entry name" value="TPR_rpt"/>
</dbReference>
<sequence length="374" mass="44822">MEVIPYDLVATKMNFWYNSLKNNWIEKAEETKKEVKQLLDNMEENQDALIYYSLLEFRHKLQFDYLSAGSGGSLEERFEKFREIRKKKKLEGMLDYYYHFFTGMYYFRQRELIHALDFYRKAELQLNSFRCDELEKAEYYYKASEVYYYMKQTFFSMNYANNAYRIYDDHESYGERRVQCQFILSGNLIDRMCHEKALDNLHKALDESNNLGSGHLIGSSHVNLGICYNELEEIDKSSDHLQKALKVYKEEKNPFELKALFNLAHVKIKQAELNKAFDLYLEGIELARKYEKFDDLAKLELLKGLYFEYDMDLLRKSFKFFKEKGKYADMEEYSVLVAETLAKKEKLCDSIEFYRVSVEARRLIKRSGIIYQEN</sequence>
<evidence type="ECO:0000256" key="2">
    <source>
        <dbReference type="SAM" id="Coils"/>
    </source>
</evidence>
<dbReference type="EMBL" id="JAQKAB010000006">
    <property type="protein sequence ID" value="MDA7027088.1"/>
    <property type="molecule type" value="Genomic_DNA"/>
</dbReference>
<proteinExistence type="predicted"/>
<dbReference type="Proteomes" id="UP001211894">
    <property type="component" value="Unassembled WGS sequence"/>
</dbReference>
<evidence type="ECO:0000313" key="4">
    <source>
        <dbReference type="Proteomes" id="UP001211894"/>
    </source>
</evidence>
<reference evidence="3 4" key="1">
    <citation type="submission" date="2023-01" db="EMBL/GenBank/DDBJ databases">
        <title>Bacillus changyiensis sp. nov., isolated from a coastal deposit.</title>
        <authorList>
            <person name="Xiao G."/>
            <person name="Lai Q."/>
            <person name="Hu Z."/>
            <person name="Shao Z."/>
        </authorList>
    </citation>
    <scope>NUCLEOTIDE SEQUENCE [LARGE SCALE GENOMIC DNA]</scope>
    <source>
        <strain evidence="3 4">CLL-7-23</strain>
    </source>
</reference>
<feature type="coiled-coil region" evidence="2">
    <location>
        <begin position="21"/>
        <end position="48"/>
    </location>
</feature>
<dbReference type="Gene3D" id="1.25.40.10">
    <property type="entry name" value="Tetratricopeptide repeat domain"/>
    <property type="match status" value="2"/>
</dbReference>
<dbReference type="PROSITE" id="PS50005">
    <property type="entry name" value="TPR"/>
    <property type="match status" value="1"/>
</dbReference>
<name>A0ABT4X489_9BACI</name>
<feature type="repeat" description="TPR" evidence="1">
    <location>
        <begin position="218"/>
        <end position="251"/>
    </location>
</feature>
<dbReference type="RefSeq" id="WP_271340942.1">
    <property type="nucleotide sequence ID" value="NZ_JAQKAB010000006.1"/>
</dbReference>
<comment type="caution">
    <text evidence="3">The sequence shown here is derived from an EMBL/GenBank/DDBJ whole genome shotgun (WGS) entry which is preliminary data.</text>
</comment>
<dbReference type="Pfam" id="PF18801">
    <property type="entry name" value="RapH_N"/>
    <property type="match status" value="1"/>
</dbReference>
<dbReference type="SUPFAM" id="SSF48452">
    <property type="entry name" value="TPR-like"/>
    <property type="match status" value="1"/>
</dbReference>
<protein>
    <submittedName>
        <fullName evidence="3">Tetratricopeptide repeat protein</fullName>
    </submittedName>
</protein>
<evidence type="ECO:0000313" key="3">
    <source>
        <dbReference type="EMBL" id="MDA7027088.1"/>
    </source>
</evidence>
<keyword evidence="1" id="KW-0802">TPR repeat</keyword>
<dbReference type="Pfam" id="PF13424">
    <property type="entry name" value="TPR_12"/>
    <property type="match status" value="1"/>
</dbReference>
<dbReference type="InterPro" id="IPR011990">
    <property type="entry name" value="TPR-like_helical_dom_sf"/>
</dbReference>
<keyword evidence="2" id="KW-0175">Coiled coil</keyword>
<dbReference type="SMART" id="SM00028">
    <property type="entry name" value="TPR"/>
    <property type="match status" value="3"/>
</dbReference>
<keyword evidence="4" id="KW-1185">Reference proteome</keyword>